<keyword evidence="3" id="KW-1185">Reference proteome</keyword>
<feature type="compositionally biased region" description="Basic residues" evidence="1">
    <location>
        <begin position="93"/>
        <end position="103"/>
    </location>
</feature>
<feature type="region of interest" description="Disordered" evidence="1">
    <location>
        <begin position="69"/>
        <end position="103"/>
    </location>
</feature>
<dbReference type="InParanoid" id="D8TY26"/>
<dbReference type="GeneID" id="9617071"/>
<dbReference type="AlphaFoldDB" id="D8TY26"/>
<proteinExistence type="predicted"/>
<dbReference type="EMBL" id="GL378344">
    <property type="protein sequence ID" value="EFJ47571.1"/>
    <property type="molecule type" value="Genomic_DNA"/>
</dbReference>
<dbReference type="KEGG" id="vcn:VOLCADRAFT_91831"/>
<name>D8TY26_VOLCA</name>
<reference evidence="2 3" key="1">
    <citation type="journal article" date="2010" name="Science">
        <title>Genomic analysis of organismal complexity in the multicellular green alga Volvox carteri.</title>
        <authorList>
            <person name="Prochnik S.E."/>
            <person name="Umen J."/>
            <person name="Nedelcu A.M."/>
            <person name="Hallmann A."/>
            <person name="Miller S.M."/>
            <person name="Nishii I."/>
            <person name="Ferris P."/>
            <person name="Kuo A."/>
            <person name="Mitros T."/>
            <person name="Fritz-Laylin L.K."/>
            <person name="Hellsten U."/>
            <person name="Chapman J."/>
            <person name="Simakov O."/>
            <person name="Rensing S.A."/>
            <person name="Terry A."/>
            <person name="Pangilinan J."/>
            <person name="Kapitonov V."/>
            <person name="Jurka J."/>
            <person name="Salamov A."/>
            <person name="Shapiro H."/>
            <person name="Schmutz J."/>
            <person name="Grimwood J."/>
            <person name="Lindquist E."/>
            <person name="Lucas S."/>
            <person name="Grigoriev I.V."/>
            <person name="Schmitt R."/>
            <person name="Kirk D."/>
            <person name="Rokhsar D.S."/>
        </authorList>
    </citation>
    <scope>NUCLEOTIDE SEQUENCE [LARGE SCALE GENOMIC DNA]</scope>
    <source>
        <strain evidence="3">f. Nagariensis / Eve</strain>
    </source>
</reference>
<evidence type="ECO:0000313" key="3">
    <source>
        <dbReference type="Proteomes" id="UP000001058"/>
    </source>
</evidence>
<dbReference type="Proteomes" id="UP000001058">
    <property type="component" value="Unassembled WGS sequence"/>
</dbReference>
<accession>D8TY26</accession>
<evidence type="ECO:0000256" key="1">
    <source>
        <dbReference type="SAM" id="MobiDB-lite"/>
    </source>
</evidence>
<protein>
    <submittedName>
        <fullName evidence="2">Uncharacterized protein</fullName>
    </submittedName>
</protein>
<evidence type="ECO:0000313" key="2">
    <source>
        <dbReference type="EMBL" id="EFJ47571.1"/>
    </source>
</evidence>
<gene>
    <name evidence="2" type="ORF">VOLCADRAFT_91831</name>
</gene>
<organism evidence="3">
    <name type="scientific">Volvox carteri f. nagariensis</name>
    <dbReference type="NCBI Taxonomy" id="3068"/>
    <lineage>
        <taxon>Eukaryota</taxon>
        <taxon>Viridiplantae</taxon>
        <taxon>Chlorophyta</taxon>
        <taxon>core chlorophytes</taxon>
        <taxon>Chlorophyceae</taxon>
        <taxon>CS clade</taxon>
        <taxon>Chlamydomonadales</taxon>
        <taxon>Volvocaceae</taxon>
        <taxon>Volvox</taxon>
    </lineage>
</organism>
<dbReference type="RefSeq" id="XP_002951395.1">
    <property type="nucleotide sequence ID" value="XM_002951349.1"/>
</dbReference>
<sequence>MVNRLASGNNILVASVCWLHQNLPNTARTASRETPWWRLASLPVTMTSKYLGLRSGCMAPLSMYMRLSSMQGRPPARHPAAVSQVQGGDVRHQRQRRTHVVQH</sequence>